<reference evidence="8" key="1">
    <citation type="submission" date="2016-06" db="UniProtKB">
        <authorList>
            <consortium name="WormBaseParasite"/>
        </authorList>
    </citation>
    <scope>IDENTIFICATION</scope>
</reference>
<proteinExistence type="predicted"/>
<keyword evidence="3" id="KW-0539">Nucleus</keyword>
<dbReference type="Gene3D" id="1.10.720.30">
    <property type="entry name" value="SAP domain"/>
    <property type="match status" value="1"/>
</dbReference>
<keyword evidence="4" id="KW-1133">Transmembrane helix</keyword>
<feature type="transmembrane region" description="Helical" evidence="4">
    <location>
        <begin position="26"/>
        <end position="46"/>
    </location>
</feature>
<organism evidence="8">
    <name type="scientific">Onchocerca flexuosa</name>
    <dbReference type="NCBI Taxonomy" id="387005"/>
    <lineage>
        <taxon>Eukaryota</taxon>
        <taxon>Metazoa</taxon>
        <taxon>Ecdysozoa</taxon>
        <taxon>Nematoda</taxon>
        <taxon>Chromadorea</taxon>
        <taxon>Rhabditida</taxon>
        <taxon>Spirurina</taxon>
        <taxon>Spiruromorpha</taxon>
        <taxon>Filarioidea</taxon>
        <taxon>Onchocercidae</taxon>
        <taxon>Onchocerca</taxon>
    </lineage>
</organism>
<dbReference type="GO" id="GO:0006357">
    <property type="term" value="P:regulation of transcription by RNA polymerase II"/>
    <property type="evidence" value="ECO:0007669"/>
    <property type="project" value="TreeGrafter"/>
</dbReference>
<dbReference type="WBParaSite" id="OFLC_0001049901-mRNA-1">
    <property type="protein sequence ID" value="OFLC_0001049901-mRNA-1"/>
    <property type="gene ID" value="OFLC_0001049901"/>
</dbReference>
<keyword evidence="4" id="KW-0812">Transmembrane</keyword>
<dbReference type="SUPFAM" id="SSF68906">
    <property type="entry name" value="SAP domain"/>
    <property type="match status" value="1"/>
</dbReference>
<dbReference type="GO" id="GO:0003723">
    <property type="term" value="F:RNA binding"/>
    <property type="evidence" value="ECO:0007669"/>
    <property type="project" value="UniProtKB-KW"/>
</dbReference>
<dbReference type="GO" id="GO:0043565">
    <property type="term" value="F:sequence-specific DNA binding"/>
    <property type="evidence" value="ECO:0007669"/>
    <property type="project" value="TreeGrafter"/>
</dbReference>
<dbReference type="EMBL" id="UZAJ01014057">
    <property type="protein sequence ID" value="VDO68976.1"/>
    <property type="molecule type" value="Genomic_DNA"/>
</dbReference>
<dbReference type="Pfam" id="PF02037">
    <property type="entry name" value="SAP"/>
    <property type="match status" value="1"/>
</dbReference>
<accession>A0A183HSN8</accession>
<name>A0A183HSN8_9BILA</name>
<comment type="subcellular location">
    <subcellularLocation>
        <location evidence="1">Nucleus</location>
    </subcellularLocation>
</comment>
<evidence type="ECO:0000256" key="3">
    <source>
        <dbReference type="ARBA" id="ARBA00023242"/>
    </source>
</evidence>
<evidence type="ECO:0000256" key="4">
    <source>
        <dbReference type="SAM" id="Phobius"/>
    </source>
</evidence>
<protein>
    <submittedName>
        <fullName evidence="8">SAP domain-containing protein</fullName>
    </submittedName>
</protein>
<reference evidence="6 7" key="2">
    <citation type="submission" date="2018-11" db="EMBL/GenBank/DDBJ databases">
        <authorList>
            <consortium name="Pathogen Informatics"/>
        </authorList>
    </citation>
    <scope>NUCLEOTIDE SEQUENCE [LARGE SCALE GENOMIC DNA]</scope>
</reference>
<dbReference type="PROSITE" id="PS50800">
    <property type="entry name" value="SAP"/>
    <property type="match status" value="1"/>
</dbReference>
<evidence type="ECO:0000256" key="2">
    <source>
        <dbReference type="ARBA" id="ARBA00022884"/>
    </source>
</evidence>
<dbReference type="Proteomes" id="UP000267606">
    <property type="component" value="Unassembled WGS sequence"/>
</dbReference>
<dbReference type="InterPro" id="IPR036361">
    <property type="entry name" value="SAP_dom_sf"/>
</dbReference>
<evidence type="ECO:0000313" key="7">
    <source>
        <dbReference type="Proteomes" id="UP000267606"/>
    </source>
</evidence>
<dbReference type="GO" id="GO:0005634">
    <property type="term" value="C:nucleus"/>
    <property type="evidence" value="ECO:0007669"/>
    <property type="project" value="UniProtKB-SubCell"/>
</dbReference>
<dbReference type="PANTHER" id="PTHR15683:SF8">
    <property type="entry name" value="SCAFFOLD ATTACHMENT FACTOR B, ISOFORM B"/>
    <property type="match status" value="1"/>
</dbReference>
<evidence type="ECO:0000256" key="1">
    <source>
        <dbReference type="ARBA" id="ARBA00004123"/>
    </source>
</evidence>
<gene>
    <name evidence="6" type="ORF">OFLC_LOCUS10504</name>
</gene>
<dbReference type="PANTHER" id="PTHR15683">
    <property type="entry name" value="SCAFFOLD ATTACHMENT FACTOR B-RELATED"/>
    <property type="match status" value="1"/>
</dbReference>
<keyword evidence="4" id="KW-0472">Membrane</keyword>
<dbReference type="SMART" id="SM00513">
    <property type="entry name" value="SAP"/>
    <property type="match status" value="1"/>
</dbReference>
<evidence type="ECO:0000313" key="6">
    <source>
        <dbReference type="EMBL" id="VDO68976.1"/>
    </source>
</evidence>
<dbReference type="InterPro" id="IPR003034">
    <property type="entry name" value="SAP_dom"/>
</dbReference>
<dbReference type="AlphaFoldDB" id="A0A183HSN8"/>
<dbReference type="STRING" id="387005.A0A183HSN8"/>
<dbReference type="GO" id="GO:0050684">
    <property type="term" value="P:regulation of mRNA processing"/>
    <property type="evidence" value="ECO:0007669"/>
    <property type="project" value="TreeGrafter"/>
</dbReference>
<sequence length="125" mass="14144">MRVCGFVSVCVCCTYRSVRICTFARIFTYLCLCVRIGVAVCIFVYLDVIIKMCDESEPSIEGRPISEMKVVELKEELGKRGLSKIGNKNALYERLKEYLLTEINAKCESEVQSTAIESPQRDLVS</sequence>
<evidence type="ECO:0000313" key="8">
    <source>
        <dbReference type="WBParaSite" id="OFLC_0001049901-mRNA-1"/>
    </source>
</evidence>
<keyword evidence="2" id="KW-0694">RNA-binding</keyword>
<evidence type="ECO:0000259" key="5">
    <source>
        <dbReference type="PROSITE" id="PS50800"/>
    </source>
</evidence>
<dbReference type="InterPro" id="IPR051738">
    <property type="entry name" value="SAF_Modulators"/>
</dbReference>
<keyword evidence="7" id="KW-1185">Reference proteome</keyword>
<feature type="domain" description="SAP" evidence="5">
    <location>
        <begin position="65"/>
        <end position="99"/>
    </location>
</feature>